<reference evidence="1" key="1">
    <citation type="submission" date="2020-05" db="EMBL/GenBank/DDBJ databases">
        <authorList>
            <person name="Chiriac C."/>
            <person name="Salcher M."/>
            <person name="Ghai R."/>
            <person name="Kavagutti S V."/>
        </authorList>
    </citation>
    <scope>NUCLEOTIDE SEQUENCE</scope>
</reference>
<accession>A0A6J5RSM7</accession>
<evidence type="ECO:0000313" key="1">
    <source>
        <dbReference type="EMBL" id="CAB4200393.1"/>
    </source>
</evidence>
<gene>
    <name evidence="1" type="ORF">UFOVP1339_42</name>
</gene>
<protein>
    <submittedName>
        <fullName evidence="1">Uncharacterized protein</fullName>
    </submittedName>
</protein>
<organism evidence="1">
    <name type="scientific">uncultured Caudovirales phage</name>
    <dbReference type="NCBI Taxonomy" id="2100421"/>
    <lineage>
        <taxon>Viruses</taxon>
        <taxon>Duplodnaviria</taxon>
        <taxon>Heunggongvirae</taxon>
        <taxon>Uroviricota</taxon>
        <taxon>Caudoviricetes</taxon>
        <taxon>Peduoviridae</taxon>
        <taxon>Maltschvirus</taxon>
        <taxon>Maltschvirus maltsch</taxon>
    </lineage>
</organism>
<dbReference type="EMBL" id="LR797300">
    <property type="protein sequence ID" value="CAB4200393.1"/>
    <property type="molecule type" value="Genomic_DNA"/>
</dbReference>
<proteinExistence type="predicted"/>
<sequence length="46" mass="5146">MIDRTEVARSLAKAIAYKACGKDKEAAEWARTLIRQLQLADILKGE</sequence>
<name>A0A6J5RSM7_9CAUD</name>